<evidence type="ECO:0000313" key="2">
    <source>
        <dbReference type="EMBL" id="KIM35258.1"/>
    </source>
</evidence>
<sequence>MEDILLATTVAQRLGNSKRYGVYLPSRASLYEKDISFDSGNVWEYLTPGFTVDSEGSSSSSVESSESTPAQQIAIPYRAAHSFGLSASRSSSDSSQDAEPDSWEQSSQNNTDETDDTHSLPSALMPTPLSTVMKSNS</sequence>
<feature type="region of interest" description="Disordered" evidence="1">
    <location>
        <begin position="85"/>
        <end position="137"/>
    </location>
</feature>
<reference evidence="3" key="2">
    <citation type="submission" date="2015-01" db="EMBL/GenBank/DDBJ databases">
        <title>Evolutionary Origins and Diversification of the Mycorrhizal Mutualists.</title>
        <authorList>
            <consortium name="DOE Joint Genome Institute"/>
            <consortium name="Mycorrhizal Genomics Consortium"/>
            <person name="Kohler A."/>
            <person name="Kuo A."/>
            <person name="Nagy L.G."/>
            <person name="Floudas D."/>
            <person name="Copeland A."/>
            <person name="Barry K.W."/>
            <person name="Cichocki N."/>
            <person name="Veneault-Fourrey C."/>
            <person name="LaButti K."/>
            <person name="Lindquist E.A."/>
            <person name="Lipzen A."/>
            <person name="Lundell T."/>
            <person name="Morin E."/>
            <person name="Murat C."/>
            <person name="Riley R."/>
            <person name="Ohm R."/>
            <person name="Sun H."/>
            <person name="Tunlid A."/>
            <person name="Henrissat B."/>
            <person name="Grigoriev I.V."/>
            <person name="Hibbett D.S."/>
            <person name="Martin F."/>
        </authorList>
    </citation>
    <scope>NUCLEOTIDE SEQUENCE [LARGE SCALE GENOMIC DNA]</scope>
    <source>
        <strain evidence="3">h7</strain>
    </source>
</reference>
<feature type="compositionally biased region" description="Polar residues" evidence="1">
    <location>
        <begin position="128"/>
        <end position="137"/>
    </location>
</feature>
<evidence type="ECO:0000313" key="3">
    <source>
        <dbReference type="Proteomes" id="UP000053424"/>
    </source>
</evidence>
<reference evidence="2 3" key="1">
    <citation type="submission" date="2014-04" db="EMBL/GenBank/DDBJ databases">
        <authorList>
            <consortium name="DOE Joint Genome Institute"/>
            <person name="Kuo A."/>
            <person name="Gay G."/>
            <person name="Dore J."/>
            <person name="Kohler A."/>
            <person name="Nagy L.G."/>
            <person name="Floudas D."/>
            <person name="Copeland A."/>
            <person name="Barry K.W."/>
            <person name="Cichocki N."/>
            <person name="Veneault-Fourrey C."/>
            <person name="LaButti K."/>
            <person name="Lindquist E.A."/>
            <person name="Lipzen A."/>
            <person name="Lundell T."/>
            <person name="Morin E."/>
            <person name="Murat C."/>
            <person name="Sun H."/>
            <person name="Tunlid A."/>
            <person name="Henrissat B."/>
            <person name="Grigoriev I.V."/>
            <person name="Hibbett D.S."/>
            <person name="Martin F."/>
            <person name="Nordberg H.P."/>
            <person name="Cantor M.N."/>
            <person name="Hua S.X."/>
        </authorList>
    </citation>
    <scope>NUCLEOTIDE SEQUENCE [LARGE SCALE GENOMIC DNA]</scope>
    <source>
        <strain evidence="3">h7</strain>
    </source>
</reference>
<dbReference type="AlphaFoldDB" id="A0A0C2XBD0"/>
<dbReference type="HOGENOM" id="CLU_1865376_0_0_1"/>
<dbReference type="OrthoDB" id="3258262at2759"/>
<dbReference type="EMBL" id="KN831825">
    <property type="protein sequence ID" value="KIM35258.1"/>
    <property type="molecule type" value="Genomic_DNA"/>
</dbReference>
<gene>
    <name evidence="2" type="ORF">M413DRAFT_14640</name>
</gene>
<evidence type="ECO:0000256" key="1">
    <source>
        <dbReference type="SAM" id="MobiDB-lite"/>
    </source>
</evidence>
<protein>
    <submittedName>
        <fullName evidence="2">Uncharacterized protein</fullName>
    </submittedName>
</protein>
<feature type="compositionally biased region" description="Low complexity" evidence="1">
    <location>
        <begin position="54"/>
        <end position="67"/>
    </location>
</feature>
<feature type="compositionally biased region" description="Low complexity" evidence="1">
    <location>
        <begin position="85"/>
        <end position="95"/>
    </location>
</feature>
<accession>A0A0C2XBD0</accession>
<proteinExistence type="predicted"/>
<organism evidence="2 3">
    <name type="scientific">Hebeloma cylindrosporum</name>
    <dbReference type="NCBI Taxonomy" id="76867"/>
    <lineage>
        <taxon>Eukaryota</taxon>
        <taxon>Fungi</taxon>
        <taxon>Dikarya</taxon>
        <taxon>Basidiomycota</taxon>
        <taxon>Agaricomycotina</taxon>
        <taxon>Agaricomycetes</taxon>
        <taxon>Agaricomycetidae</taxon>
        <taxon>Agaricales</taxon>
        <taxon>Agaricineae</taxon>
        <taxon>Hymenogastraceae</taxon>
        <taxon>Hebeloma</taxon>
    </lineage>
</organism>
<name>A0A0C2XBD0_HEBCY</name>
<dbReference type="Proteomes" id="UP000053424">
    <property type="component" value="Unassembled WGS sequence"/>
</dbReference>
<feature type="region of interest" description="Disordered" evidence="1">
    <location>
        <begin position="52"/>
        <end position="73"/>
    </location>
</feature>
<keyword evidence="3" id="KW-1185">Reference proteome</keyword>